<keyword evidence="1" id="KW-0812">Transmembrane</keyword>
<accession>A0A7S8IGZ7</accession>
<dbReference type="InterPro" id="IPR046031">
    <property type="entry name" value="DUF5989"/>
</dbReference>
<dbReference type="EMBL" id="CP062983">
    <property type="protein sequence ID" value="QPC85287.1"/>
    <property type="molecule type" value="Genomic_DNA"/>
</dbReference>
<reference evidence="2 3" key="1">
    <citation type="submission" date="2020-02" db="EMBL/GenBank/DDBJ databases">
        <authorList>
            <person name="Zheng R.K."/>
            <person name="Sun C.M."/>
        </authorList>
    </citation>
    <scope>NUCLEOTIDE SEQUENCE [LARGE SCALE GENOMIC DNA]</scope>
    <source>
        <strain evidence="3">rifampicinis</strain>
    </source>
</reference>
<evidence type="ECO:0000313" key="3">
    <source>
        <dbReference type="Proteomes" id="UP000594468"/>
    </source>
</evidence>
<gene>
    <name evidence="2" type="ORF">G4Y79_14880</name>
</gene>
<protein>
    <submittedName>
        <fullName evidence="2">Uncharacterized protein</fullName>
    </submittedName>
</protein>
<name>A0A7S8IGZ7_9CHLR</name>
<keyword evidence="1" id="KW-1133">Transmembrane helix</keyword>
<dbReference type="AlphaFoldDB" id="A0A7S8IGZ7"/>
<evidence type="ECO:0000313" key="2">
    <source>
        <dbReference type="EMBL" id="QPC85287.1"/>
    </source>
</evidence>
<organism evidence="2 3">
    <name type="scientific">Phototrophicus methaneseepsis</name>
    <dbReference type="NCBI Taxonomy" id="2710758"/>
    <lineage>
        <taxon>Bacteria</taxon>
        <taxon>Bacillati</taxon>
        <taxon>Chloroflexota</taxon>
        <taxon>Candidatus Thermofontia</taxon>
        <taxon>Phototrophicales</taxon>
        <taxon>Phototrophicaceae</taxon>
        <taxon>Phototrophicus</taxon>
    </lineage>
</organism>
<dbReference type="Proteomes" id="UP000594468">
    <property type="component" value="Chromosome"/>
</dbReference>
<keyword evidence="1" id="KW-0472">Membrane</keyword>
<evidence type="ECO:0000256" key="1">
    <source>
        <dbReference type="SAM" id="Phobius"/>
    </source>
</evidence>
<dbReference type="KEGG" id="pmet:G4Y79_14880"/>
<proteinExistence type="predicted"/>
<dbReference type="RefSeq" id="WP_195173350.1">
    <property type="nucleotide sequence ID" value="NZ_CP062983.1"/>
</dbReference>
<feature type="transmembrane region" description="Helical" evidence="1">
    <location>
        <begin position="37"/>
        <end position="65"/>
    </location>
</feature>
<keyword evidence="3" id="KW-1185">Reference proteome</keyword>
<sequence>MAEQTKKKKHGALQDMLMRMGVLGELLSFLWKRKLYWLIPMIIVLLVFAVIIIIGSTGPGGAFIYTLF</sequence>
<dbReference type="Pfam" id="PF19451">
    <property type="entry name" value="DUF5989"/>
    <property type="match status" value="1"/>
</dbReference>